<name>A0ABV8CCZ9_9GAMM</name>
<dbReference type="EMBL" id="JBHSAB010000003">
    <property type="protein sequence ID" value="MFC3908160.1"/>
    <property type="molecule type" value="Genomic_DNA"/>
</dbReference>
<evidence type="ECO:0000313" key="4">
    <source>
        <dbReference type="Proteomes" id="UP001595758"/>
    </source>
</evidence>
<evidence type="ECO:0000256" key="1">
    <source>
        <dbReference type="SAM" id="MobiDB-lite"/>
    </source>
</evidence>
<comment type="caution">
    <text evidence="3">The sequence shown here is derived from an EMBL/GenBank/DDBJ whole genome shotgun (WGS) entry which is preliminary data.</text>
</comment>
<dbReference type="InterPro" id="IPR047650">
    <property type="entry name" value="Transpos_IS110"/>
</dbReference>
<dbReference type="PANTHER" id="PTHR33055">
    <property type="entry name" value="TRANSPOSASE FOR INSERTION SEQUENCE ELEMENT IS1111A"/>
    <property type="match status" value="1"/>
</dbReference>
<feature type="compositionally biased region" description="Basic residues" evidence="1">
    <location>
        <begin position="11"/>
        <end position="24"/>
    </location>
</feature>
<dbReference type="PANTHER" id="PTHR33055:SF3">
    <property type="entry name" value="PUTATIVE TRANSPOSASE FOR IS117-RELATED"/>
    <property type="match status" value="1"/>
</dbReference>
<gene>
    <name evidence="3" type="ORF">ACFORL_03610</name>
</gene>
<dbReference type="RefSeq" id="WP_382341196.1">
    <property type="nucleotide sequence ID" value="NZ_JBHSAB010000003.1"/>
</dbReference>
<organism evidence="3 4">
    <name type="scientific">Legionella dresdenensis</name>
    <dbReference type="NCBI Taxonomy" id="450200"/>
    <lineage>
        <taxon>Bacteria</taxon>
        <taxon>Pseudomonadati</taxon>
        <taxon>Pseudomonadota</taxon>
        <taxon>Gammaproteobacteria</taxon>
        <taxon>Legionellales</taxon>
        <taxon>Legionellaceae</taxon>
        <taxon>Legionella</taxon>
    </lineage>
</organism>
<evidence type="ECO:0000313" key="3">
    <source>
        <dbReference type="EMBL" id="MFC3908160.1"/>
    </source>
</evidence>
<accession>A0ABV8CCZ9</accession>
<feature type="domain" description="Transposase IS116/IS110/IS902 C-terminal" evidence="2">
    <location>
        <begin position="107"/>
        <end position="185"/>
    </location>
</feature>
<dbReference type="NCBIfam" id="NF033542">
    <property type="entry name" value="transpos_IS110"/>
    <property type="match status" value="1"/>
</dbReference>
<dbReference type="Proteomes" id="UP001595758">
    <property type="component" value="Unassembled WGS sequence"/>
</dbReference>
<dbReference type="Pfam" id="PF02371">
    <property type="entry name" value="Transposase_20"/>
    <property type="match status" value="1"/>
</dbReference>
<feature type="region of interest" description="Disordered" evidence="1">
    <location>
        <begin position="1"/>
        <end position="24"/>
    </location>
</feature>
<keyword evidence="4" id="KW-1185">Reference proteome</keyword>
<feature type="non-terminal residue" evidence="3">
    <location>
        <position position="1"/>
    </location>
</feature>
<proteinExistence type="predicted"/>
<reference evidence="4" key="1">
    <citation type="journal article" date="2019" name="Int. J. Syst. Evol. Microbiol.">
        <title>The Global Catalogue of Microorganisms (GCM) 10K type strain sequencing project: providing services to taxonomists for standard genome sequencing and annotation.</title>
        <authorList>
            <consortium name="The Broad Institute Genomics Platform"/>
            <consortium name="The Broad Institute Genome Sequencing Center for Infectious Disease"/>
            <person name="Wu L."/>
            <person name="Ma J."/>
        </authorList>
    </citation>
    <scope>NUCLEOTIDE SEQUENCE [LARGE SCALE GENOMIC DNA]</scope>
    <source>
        <strain evidence="4">CCUG 59858</strain>
    </source>
</reference>
<evidence type="ECO:0000259" key="2">
    <source>
        <dbReference type="Pfam" id="PF02371"/>
    </source>
</evidence>
<protein>
    <submittedName>
        <fullName evidence="3">IS110 family transposase</fullName>
    </submittedName>
</protein>
<sequence>VPSEEEEDRRRMHRERGRLKKERTSHTNRIRSLLNLYGIKFSGAKDWTSYLTAVKDWQGNPLLTHQKEELLREVKRLELVESHLKALESRMQQLLKESPEPVYRQIEQLKRLKGVGDVSSWMLVMEWFGWRRFKNRREVGAAAGLVGTPYSSGDSEKELGITKAGNHRIRALMIELSWCWLRYQPGSDLSKWFHERFDHGARLRKIGIVALARKLLIALWRYVETGELPKGAELKV</sequence>
<dbReference type="InterPro" id="IPR003346">
    <property type="entry name" value="Transposase_20"/>
</dbReference>